<dbReference type="AlphaFoldDB" id="A0A0F9RD95"/>
<gene>
    <name evidence="2" type="ORF">LCGC14_0908180</name>
</gene>
<sequence>FAQYIINLEDAYKAFDYEPKDFNANPQKLSEIKGFFSSYFETIKPAIKTLVMAENRYQVLFKAARDAIFIMNRDTGIILDINMEGEKLVEKTRQDIIGIEALKLDLFDEGLVDPNMVKHLIDQPPPIISRIKKSTGTHIYLEVSVNEIQLGDQYFIQYIFHDMTDIQAIENKLTEQVKKTEILNKIISIANQANNLSELLKKIRDSFIDLFDLKACSIYLIDKPHNLARIKVHKGFPSYFILQNSELDIRKIPYDMVFNKGVALINNNFPDFIQKFFEGIEVNSTAIFPLFSKFEIIGSLNMVFNESKSLSPEEMELIIIIGLELGTAIERMQNKEKLRQSEMQKTILFDHIPFSIFRISNEGVILDFKFDKKIAKIVDGIFSSNDIIGKHIDEFLPKEIAGDAKIKLEQTLKEDKSSEMKFTLTLNDNRIIFHSNIIPLGNKEVLVLLHNLTRVW</sequence>
<dbReference type="InterPro" id="IPR029016">
    <property type="entry name" value="GAF-like_dom_sf"/>
</dbReference>
<accession>A0A0F9RD95</accession>
<dbReference type="EMBL" id="LAZR01003002">
    <property type="protein sequence ID" value="KKN23111.1"/>
    <property type="molecule type" value="Genomic_DNA"/>
</dbReference>
<name>A0A0F9RD95_9ZZZZ</name>
<dbReference type="InterPro" id="IPR003018">
    <property type="entry name" value="GAF"/>
</dbReference>
<dbReference type="InterPro" id="IPR000014">
    <property type="entry name" value="PAS"/>
</dbReference>
<dbReference type="SUPFAM" id="SSF55785">
    <property type="entry name" value="PYP-like sensor domain (PAS domain)"/>
    <property type="match status" value="2"/>
</dbReference>
<dbReference type="Gene3D" id="3.30.450.40">
    <property type="match status" value="1"/>
</dbReference>
<dbReference type="Pfam" id="PF13185">
    <property type="entry name" value="GAF_2"/>
    <property type="match status" value="1"/>
</dbReference>
<dbReference type="NCBIfam" id="TIGR00229">
    <property type="entry name" value="sensory_box"/>
    <property type="match status" value="1"/>
</dbReference>
<feature type="domain" description="GAF" evidence="1">
    <location>
        <begin position="195"/>
        <end position="339"/>
    </location>
</feature>
<reference evidence="2" key="1">
    <citation type="journal article" date="2015" name="Nature">
        <title>Complex archaea that bridge the gap between prokaryotes and eukaryotes.</title>
        <authorList>
            <person name="Spang A."/>
            <person name="Saw J.H."/>
            <person name="Jorgensen S.L."/>
            <person name="Zaremba-Niedzwiedzka K."/>
            <person name="Martijn J."/>
            <person name="Lind A.E."/>
            <person name="van Eijk R."/>
            <person name="Schleper C."/>
            <person name="Guy L."/>
            <person name="Ettema T.J."/>
        </authorList>
    </citation>
    <scope>NUCLEOTIDE SEQUENCE</scope>
</reference>
<proteinExistence type="predicted"/>
<organism evidence="2">
    <name type="scientific">marine sediment metagenome</name>
    <dbReference type="NCBI Taxonomy" id="412755"/>
    <lineage>
        <taxon>unclassified sequences</taxon>
        <taxon>metagenomes</taxon>
        <taxon>ecological metagenomes</taxon>
    </lineage>
</organism>
<dbReference type="SUPFAM" id="SSF55781">
    <property type="entry name" value="GAF domain-like"/>
    <property type="match status" value="1"/>
</dbReference>
<comment type="caution">
    <text evidence="2">The sequence shown here is derived from an EMBL/GenBank/DDBJ whole genome shotgun (WGS) entry which is preliminary data.</text>
</comment>
<dbReference type="Pfam" id="PF13426">
    <property type="entry name" value="PAS_9"/>
    <property type="match status" value="2"/>
</dbReference>
<protein>
    <recommendedName>
        <fullName evidence="1">GAF domain-containing protein</fullName>
    </recommendedName>
</protein>
<dbReference type="Gene3D" id="3.30.450.20">
    <property type="entry name" value="PAS domain"/>
    <property type="match status" value="2"/>
</dbReference>
<evidence type="ECO:0000259" key="1">
    <source>
        <dbReference type="SMART" id="SM00065"/>
    </source>
</evidence>
<feature type="non-terminal residue" evidence="2">
    <location>
        <position position="1"/>
    </location>
</feature>
<dbReference type="SMART" id="SM00065">
    <property type="entry name" value="GAF"/>
    <property type="match status" value="1"/>
</dbReference>
<dbReference type="InterPro" id="IPR035965">
    <property type="entry name" value="PAS-like_dom_sf"/>
</dbReference>
<evidence type="ECO:0000313" key="2">
    <source>
        <dbReference type="EMBL" id="KKN23111.1"/>
    </source>
</evidence>